<dbReference type="Proteomes" id="UP000836841">
    <property type="component" value="Unassembled WGS sequence"/>
</dbReference>
<comment type="caution">
    <text evidence="2">The sequence shown here is derived from an EMBL/GenBank/DDBJ whole genome shotgun (WGS) entry which is preliminary data.</text>
</comment>
<dbReference type="AlphaFoldDB" id="A0AAU9RS36"/>
<name>A0AAU9RS36_THLAR</name>
<organism evidence="2 3">
    <name type="scientific">Thlaspi arvense</name>
    <name type="common">Field penny-cress</name>
    <dbReference type="NCBI Taxonomy" id="13288"/>
    <lineage>
        <taxon>Eukaryota</taxon>
        <taxon>Viridiplantae</taxon>
        <taxon>Streptophyta</taxon>
        <taxon>Embryophyta</taxon>
        <taxon>Tracheophyta</taxon>
        <taxon>Spermatophyta</taxon>
        <taxon>Magnoliopsida</taxon>
        <taxon>eudicotyledons</taxon>
        <taxon>Gunneridae</taxon>
        <taxon>Pentapetalae</taxon>
        <taxon>rosids</taxon>
        <taxon>malvids</taxon>
        <taxon>Brassicales</taxon>
        <taxon>Brassicaceae</taxon>
        <taxon>Thlaspideae</taxon>
        <taxon>Thlaspi</taxon>
    </lineage>
</organism>
<reference evidence="2 3" key="1">
    <citation type="submission" date="2022-03" db="EMBL/GenBank/DDBJ databases">
        <authorList>
            <person name="Nunn A."/>
            <person name="Chopra R."/>
            <person name="Nunn A."/>
            <person name="Contreras Garrido A."/>
        </authorList>
    </citation>
    <scope>NUCLEOTIDE SEQUENCE [LARGE SCALE GENOMIC DNA]</scope>
</reference>
<accession>A0AAU9RS36</accession>
<dbReference type="Pfam" id="PF11347">
    <property type="entry name" value="CRR42-like"/>
    <property type="match status" value="1"/>
</dbReference>
<evidence type="ECO:0000313" key="3">
    <source>
        <dbReference type="Proteomes" id="UP000836841"/>
    </source>
</evidence>
<keyword evidence="3" id="KW-1185">Reference proteome</keyword>
<feature type="region of interest" description="Disordered" evidence="1">
    <location>
        <begin position="43"/>
        <end position="74"/>
    </location>
</feature>
<evidence type="ECO:0000313" key="2">
    <source>
        <dbReference type="EMBL" id="CAH2049477.1"/>
    </source>
</evidence>
<dbReference type="InterPro" id="IPR021495">
    <property type="entry name" value="CRR42-like"/>
</dbReference>
<protein>
    <submittedName>
        <fullName evidence="2">Uncharacterized protein</fullName>
    </submittedName>
</protein>
<sequence>MAFSTGGGIATIPLLKGGNKELLVQLKNCSGYGGQSRRQVIKANLREDEAPSPSPSPSSSSSVSTAENTKGGLGIGSPIVVIEAPKMIKTAAAVPCLRANAGLVNPGDVGRYSSLPFPLPLKF</sequence>
<dbReference type="GO" id="GO:0010258">
    <property type="term" value="P:NADH dehydrogenase complex (plastoquinone) assembly"/>
    <property type="evidence" value="ECO:0007669"/>
    <property type="project" value="InterPro"/>
</dbReference>
<dbReference type="PANTHER" id="PTHR36799">
    <property type="match status" value="1"/>
</dbReference>
<dbReference type="PANTHER" id="PTHR36799:SF2">
    <property type="entry name" value="PROTEIN CHLORORESPIRATORY REDUCTION 42, CHLOROPLASTIC"/>
    <property type="match status" value="1"/>
</dbReference>
<dbReference type="EMBL" id="CAJVSB020000285">
    <property type="protein sequence ID" value="CAH2049477.1"/>
    <property type="molecule type" value="Genomic_DNA"/>
</dbReference>
<evidence type="ECO:0000256" key="1">
    <source>
        <dbReference type="SAM" id="MobiDB-lite"/>
    </source>
</evidence>
<gene>
    <name evidence="2" type="ORF">TAV2_LOCUS8296</name>
</gene>
<proteinExistence type="predicted"/>